<gene>
    <name evidence="1" type="ORF">SAMN02927900_05913</name>
</gene>
<accession>A0A1G4U0G6</accession>
<evidence type="ECO:0000313" key="1">
    <source>
        <dbReference type="EMBL" id="SCW87057.1"/>
    </source>
</evidence>
<sequence length="125" mass="13054">MDVVQALADAMQIVLLGKRPPDVPEPVLSPADWLRHPLETAALPGRSGTCWDGPSALGEKHDAATRVKSLKLLIDGRNGGHSIAATGFVDFLAGSVAPACLPEGMGAQNTVEVEAGTTEPYRTKV</sequence>
<protein>
    <submittedName>
        <fullName evidence="1">Uncharacterized protein</fullName>
    </submittedName>
</protein>
<dbReference type="Proteomes" id="UP000199542">
    <property type="component" value="Unassembled WGS sequence"/>
</dbReference>
<evidence type="ECO:0000313" key="2">
    <source>
        <dbReference type="Proteomes" id="UP000199542"/>
    </source>
</evidence>
<reference evidence="1 2" key="1">
    <citation type="submission" date="2016-10" db="EMBL/GenBank/DDBJ databases">
        <authorList>
            <person name="de Groot N.N."/>
        </authorList>
    </citation>
    <scope>NUCLEOTIDE SEQUENCE [LARGE SCALE GENOMIC DNA]</scope>
    <source>
        <strain evidence="1 2">CGMCC 1.3401</strain>
    </source>
</reference>
<name>A0A1G4U0G6_9HYPH</name>
<dbReference type="AlphaFoldDB" id="A0A1G4U0G6"/>
<dbReference type="EMBL" id="FMTM01000015">
    <property type="protein sequence ID" value="SCW87057.1"/>
    <property type="molecule type" value="Genomic_DNA"/>
</dbReference>
<organism evidence="1 2">
    <name type="scientific">Rhizobium mongolense subsp. loessense</name>
    <dbReference type="NCBI Taxonomy" id="158890"/>
    <lineage>
        <taxon>Bacteria</taxon>
        <taxon>Pseudomonadati</taxon>
        <taxon>Pseudomonadota</taxon>
        <taxon>Alphaproteobacteria</taxon>
        <taxon>Hyphomicrobiales</taxon>
        <taxon>Rhizobiaceae</taxon>
        <taxon>Rhizobium/Agrobacterium group</taxon>
        <taxon>Rhizobium</taxon>
    </lineage>
</organism>
<proteinExistence type="predicted"/>